<evidence type="ECO:0000256" key="6">
    <source>
        <dbReference type="ARBA" id="ARBA00049185"/>
    </source>
</evidence>
<dbReference type="InterPro" id="IPR015421">
    <property type="entry name" value="PyrdxlP-dep_Trfase_major"/>
</dbReference>
<dbReference type="InterPro" id="IPR050596">
    <property type="entry name" value="AspAT/PAT-like"/>
</dbReference>
<name>A0A840WKG6_9RHOB</name>
<dbReference type="EMBL" id="JACIJS010000004">
    <property type="protein sequence ID" value="MBB5515549.1"/>
    <property type="molecule type" value="Genomic_DNA"/>
</dbReference>
<dbReference type="InterPro" id="IPR015424">
    <property type="entry name" value="PyrdxlP-dep_Trfase"/>
</dbReference>
<comment type="cofactor">
    <cofactor evidence="1 7">
        <name>pyridoxal 5'-phosphate</name>
        <dbReference type="ChEBI" id="CHEBI:597326"/>
    </cofactor>
</comment>
<dbReference type="Proteomes" id="UP000553766">
    <property type="component" value="Unassembled WGS sequence"/>
</dbReference>
<reference evidence="9 10" key="1">
    <citation type="submission" date="2020-08" db="EMBL/GenBank/DDBJ databases">
        <title>Genomic Encyclopedia of Type Strains, Phase IV (KMG-IV): sequencing the most valuable type-strain genomes for metagenomic binning, comparative biology and taxonomic classification.</title>
        <authorList>
            <person name="Goeker M."/>
        </authorList>
    </citation>
    <scope>NUCLEOTIDE SEQUENCE [LARGE SCALE GENOMIC DNA]</scope>
    <source>
        <strain evidence="9 10">DSM 103377</strain>
    </source>
</reference>
<organism evidence="9 10">
    <name type="scientific">Rubricella aquisinus</name>
    <dbReference type="NCBI Taxonomy" id="2028108"/>
    <lineage>
        <taxon>Bacteria</taxon>
        <taxon>Pseudomonadati</taxon>
        <taxon>Pseudomonadota</taxon>
        <taxon>Alphaproteobacteria</taxon>
        <taxon>Rhodobacterales</taxon>
        <taxon>Paracoccaceae</taxon>
        <taxon>Rubricella</taxon>
    </lineage>
</organism>
<dbReference type="InterPro" id="IPR004838">
    <property type="entry name" value="NHTrfase_class1_PyrdxlP-BS"/>
</dbReference>
<dbReference type="Pfam" id="PF00155">
    <property type="entry name" value="Aminotran_1_2"/>
    <property type="match status" value="1"/>
</dbReference>
<dbReference type="AlphaFoldDB" id="A0A840WKG6"/>
<sequence>MRPSDRVLSLPDPAGNAWAIFERARAMQEAGRPVTMLSIGDHDRTTPAALLDQMAQSARAGNTGYAPVPGAAALRAAIAARAARITGAATTPEEVTVTPGGQFALYAALIATLDPGDRVVMIDPYYATYPLTIRAASGTAVICPADPDRGFQPDLAALAEAAKGARALLINSPNNPTGAVYSAETLHGIAEICRKEDLWLISDEVYDSQIWDGKTHLSPRSLPGMAERTIVIGSLSKSHVMTGSRLGWMIAPRAVIAPLWEFQIATTYGVPGYTQDMAMHALTHGDAIAAEVTATYAARRDMAVRLFEGANAVRLSPPEGAMYVMLDVRATGLSGVTFAERLLDTHAIAVMPGEGFGAAAAGHVRVALTVEDAALAEALVTLRRFADAL</sequence>
<comment type="catalytic activity">
    <reaction evidence="6">
        <text>L-aspartate + 2-oxoglutarate = oxaloacetate + L-glutamate</text>
        <dbReference type="Rhea" id="RHEA:21824"/>
        <dbReference type="ChEBI" id="CHEBI:16452"/>
        <dbReference type="ChEBI" id="CHEBI:16810"/>
        <dbReference type="ChEBI" id="CHEBI:29985"/>
        <dbReference type="ChEBI" id="CHEBI:29991"/>
        <dbReference type="EC" id="2.6.1.1"/>
    </reaction>
</comment>
<dbReference type="InterPro" id="IPR004839">
    <property type="entry name" value="Aminotransferase_I/II_large"/>
</dbReference>
<dbReference type="GO" id="GO:0004069">
    <property type="term" value="F:L-aspartate:2-oxoglutarate aminotransferase activity"/>
    <property type="evidence" value="ECO:0007669"/>
    <property type="project" value="UniProtKB-EC"/>
</dbReference>
<keyword evidence="4 7" id="KW-0808">Transferase</keyword>
<keyword evidence="9" id="KW-0670">Pyruvate</keyword>
<dbReference type="PANTHER" id="PTHR46383">
    <property type="entry name" value="ASPARTATE AMINOTRANSFERASE"/>
    <property type="match status" value="1"/>
</dbReference>
<feature type="domain" description="Aminotransferase class I/classII large" evidence="8">
    <location>
        <begin position="34"/>
        <end position="379"/>
    </location>
</feature>
<dbReference type="GO" id="GO:0030170">
    <property type="term" value="F:pyridoxal phosphate binding"/>
    <property type="evidence" value="ECO:0007669"/>
    <property type="project" value="InterPro"/>
</dbReference>
<evidence type="ECO:0000313" key="9">
    <source>
        <dbReference type="EMBL" id="MBB5515549.1"/>
    </source>
</evidence>
<evidence type="ECO:0000256" key="1">
    <source>
        <dbReference type="ARBA" id="ARBA00001933"/>
    </source>
</evidence>
<keyword evidence="5" id="KW-0663">Pyridoxal phosphate</keyword>
<dbReference type="InterPro" id="IPR015422">
    <property type="entry name" value="PyrdxlP-dep_Trfase_small"/>
</dbReference>
<comment type="similarity">
    <text evidence="2 7">Belongs to the class-I pyridoxal-phosphate-dependent aminotransferase family.</text>
</comment>
<dbReference type="Gene3D" id="3.90.1150.10">
    <property type="entry name" value="Aspartate Aminotransferase, domain 1"/>
    <property type="match status" value="1"/>
</dbReference>
<proteinExistence type="inferred from homology"/>
<evidence type="ECO:0000313" key="10">
    <source>
        <dbReference type="Proteomes" id="UP000553766"/>
    </source>
</evidence>
<gene>
    <name evidence="9" type="ORF">FHS89_001561</name>
</gene>
<dbReference type="GO" id="GO:0006520">
    <property type="term" value="P:amino acid metabolic process"/>
    <property type="evidence" value="ECO:0007669"/>
    <property type="project" value="InterPro"/>
</dbReference>
<keyword evidence="3 7" id="KW-0032">Aminotransferase</keyword>
<dbReference type="PROSITE" id="PS00105">
    <property type="entry name" value="AA_TRANSFER_CLASS_1"/>
    <property type="match status" value="1"/>
</dbReference>
<dbReference type="CDD" id="cd00609">
    <property type="entry name" value="AAT_like"/>
    <property type="match status" value="1"/>
</dbReference>
<evidence type="ECO:0000256" key="7">
    <source>
        <dbReference type="RuleBase" id="RU000481"/>
    </source>
</evidence>
<evidence type="ECO:0000256" key="3">
    <source>
        <dbReference type="ARBA" id="ARBA00022576"/>
    </source>
</evidence>
<dbReference type="PANTHER" id="PTHR46383:SF1">
    <property type="entry name" value="ASPARTATE AMINOTRANSFERASE"/>
    <property type="match status" value="1"/>
</dbReference>
<accession>A0A840WKG6</accession>
<protein>
    <recommendedName>
        <fullName evidence="7">Aminotransferase</fullName>
        <ecNumber evidence="7">2.6.1.-</ecNumber>
    </recommendedName>
</protein>
<dbReference type="SUPFAM" id="SSF53383">
    <property type="entry name" value="PLP-dependent transferases"/>
    <property type="match status" value="1"/>
</dbReference>
<keyword evidence="10" id="KW-1185">Reference proteome</keyword>
<evidence type="ECO:0000256" key="4">
    <source>
        <dbReference type="ARBA" id="ARBA00022679"/>
    </source>
</evidence>
<evidence type="ECO:0000256" key="5">
    <source>
        <dbReference type="ARBA" id="ARBA00022898"/>
    </source>
</evidence>
<evidence type="ECO:0000256" key="2">
    <source>
        <dbReference type="ARBA" id="ARBA00007441"/>
    </source>
</evidence>
<dbReference type="RefSeq" id="WP_184010290.1">
    <property type="nucleotide sequence ID" value="NZ_JACIJS010000004.1"/>
</dbReference>
<dbReference type="EC" id="2.6.1.-" evidence="7"/>
<dbReference type="Gene3D" id="3.40.640.10">
    <property type="entry name" value="Type I PLP-dependent aspartate aminotransferase-like (Major domain)"/>
    <property type="match status" value="1"/>
</dbReference>
<comment type="caution">
    <text evidence="9">The sequence shown here is derived from an EMBL/GenBank/DDBJ whole genome shotgun (WGS) entry which is preliminary data.</text>
</comment>
<evidence type="ECO:0000259" key="8">
    <source>
        <dbReference type="Pfam" id="PF00155"/>
    </source>
</evidence>